<dbReference type="PANTHER" id="PTHR43031">
    <property type="entry name" value="FAD-DEPENDENT OXIDOREDUCTASE"/>
    <property type="match status" value="1"/>
</dbReference>
<dbReference type="SUPFAM" id="SSF52821">
    <property type="entry name" value="Rhodanese/Cell cycle control phosphatase"/>
    <property type="match status" value="1"/>
</dbReference>
<dbReference type="Pfam" id="PF00581">
    <property type="entry name" value="Rhodanese"/>
    <property type="match status" value="1"/>
</dbReference>
<dbReference type="InterPro" id="IPR050229">
    <property type="entry name" value="GlpE_sulfurtransferase"/>
</dbReference>
<dbReference type="Gene3D" id="3.40.250.10">
    <property type="entry name" value="Rhodanese-like domain"/>
    <property type="match status" value="1"/>
</dbReference>
<dbReference type="InterPro" id="IPR001763">
    <property type="entry name" value="Rhodanese-like_dom"/>
</dbReference>
<dbReference type="OrthoDB" id="9800872at2"/>
<protein>
    <submittedName>
        <fullName evidence="2">Rhodanese domain protein</fullName>
    </submittedName>
</protein>
<proteinExistence type="predicted"/>
<evidence type="ECO:0000259" key="1">
    <source>
        <dbReference type="PROSITE" id="PS50206"/>
    </source>
</evidence>
<evidence type="ECO:0000313" key="2">
    <source>
        <dbReference type="EMBL" id="RUS58128.1"/>
    </source>
</evidence>
<dbReference type="PROSITE" id="PS50206">
    <property type="entry name" value="RHODANESE_3"/>
    <property type="match status" value="1"/>
</dbReference>
<dbReference type="RefSeq" id="WP_126989197.1">
    <property type="nucleotide sequence ID" value="NZ_JTFC01000007.1"/>
</dbReference>
<dbReference type="CDD" id="cd00158">
    <property type="entry name" value="RHOD"/>
    <property type="match status" value="1"/>
</dbReference>
<keyword evidence="3" id="KW-1185">Reference proteome</keyword>
<accession>A0A433RXW6</accession>
<gene>
    <name evidence="2" type="ORF">QI30_01550</name>
</gene>
<organism evidence="2 3">
    <name type="scientific">Candidatus Kurthia intestinigallinarum</name>
    <dbReference type="NCBI Taxonomy" id="1562256"/>
    <lineage>
        <taxon>Bacteria</taxon>
        <taxon>Bacillati</taxon>
        <taxon>Bacillota</taxon>
        <taxon>Bacilli</taxon>
        <taxon>Bacillales</taxon>
        <taxon>Caryophanaceae</taxon>
        <taxon>Kurthia</taxon>
    </lineage>
</organism>
<reference evidence="2 3" key="1">
    <citation type="submission" date="2014-11" db="EMBL/GenBank/DDBJ databases">
        <title>Genome sequence and analysis of novel Kurthia sp.</title>
        <authorList>
            <person name="Lawson J.N."/>
            <person name="Gonzalez J.E."/>
            <person name="Rinauldi L."/>
            <person name="Xuan Z."/>
            <person name="Firman A."/>
            <person name="Shaddox L."/>
            <person name="Trudeau A."/>
            <person name="Shah S."/>
            <person name="Reiman D."/>
        </authorList>
    </citation>
    <scope>NUCLEOTIDE SEQUENCE [LARGE SCALE GENOMIC DNA]</scope>
    <source>
        <strain evidence="2 3">3B1D</strain>
    </source>
</reference>
<name>A0A433RXW6_9BACL</name>
<dbReference type="EMBL" id="JTFC01000007">
    <property type="protein sequence ID" value="RUS58128.1"/>
    <property type="molecule type" value="Genomic_DNA"/>
</dbReference>
<evidence type="ECO:0000313" key="3">
    <source>
        <dbReference type="Proteomes" id="UP000288623"/>
    </source>
</evidence>
<feature type="domain" description="Rhodanese" evidence="1">
    <location>
        <begin position="15"/>
        <end position="99"/>
    </location>
</feature>
<dbReference type="SMART" id="SM00450">
    <property type="entry name" value="RHOD"/>
    <property type="match status" value="1"/>
</dbReference>
<dbReference type="Proteomes" id="UP000288623">
    <property type="component" value="Unassembled WGS sequence"/>
</dbReference>
<sequence>MQHITAEKVQHLLEEGETLHVVDVREDFEVAHGMIPEAIHIPLGELPYRISELDQRVPYIFVCKAGVRSYNAATYMESMGFETTNLSDGMLGWLGPLTLLEVEGNK</sequence>
<comment type="caution">
    <text evidence="2">The sequence shown here is derived from an EMBL/GenBank/DDBJ whole genome shotgun (WGS) entry which is preliminary data.</text>
</comment>
<dbReference type="InterPro" id="IPR036873">
    <property type="entry name" value="Rhodanese-like_dom_sf"/>
</dbReference>
<dbReference type="AlphaFoldDB" id="A0A433RXW6"/>
<dbReference type="PANTHER" id="PTHR43031:SF17">
    <property type="entry name" value="SULFURTRANSFERASE YTWF-RELATED"/>
    <property type="match status" value="1"/>
</dbReference>